<dbReference type="Pfam" id="PF13439">
    <property type="entry name" value="Glyco_transf_4"/>
    <property type="match status" value="1"/>
</dbReference>
<dbReference type="Proteomes" id="UP000646211">
    <property type="component" value="Unassembled WGS sequence"/>
</dbReference>
<evidence type="ECO:0000259" key="1">
    <source>
        <dbReference type="Pfam" id="PF00534"/>
    </source>
</evidence>
<keyword evidence="4" id="KW-1185">Reference proteome</keyword>
<evidence type="ECO:0000313" key="4">
    <source>
        <dbReference type="Proteomes" id="UP000646211"/>
    </source>
</evidence>
<comment type="caution">
    <text evidence="3">The sequence shown here is derived from an EMBL/GenBank/DDBJ whole genome shotgun (WGS) entry which is preliminary data.</text>
</comment>
<dbReference type="AlphaFoldDB" id="A0A930U7L4"/>
<dbReference type="InterPro" id="IPR001296">
    <property type="entry name" value="Glyco_trans_1"/>
</dbReference>
<dbReference type="InterPro" id="IPR028098">
    <property type="entry name" value="Glyco_trans_4-like_N"/>
</dbReference>
<organism evidence="3 4">
    <name type="scientific">Flavobacterium soyangense</name>
    <dbReference type="NCBI Taxonomy" id="2023265"/>
    <lineage>
        <taxon>Bacteria</taxon>
        <taxon>Pseudomonadati</taxon>
        <taxon>Bacteroidota</taxon>
        <taxon>Flavobacteriia</taxon>
        <taxon>Flavobacteriales</taxon>
        <taxon>Flavobacteriaceae</taxon>
        <taxon>Flavobacterium</taxon>
    </lineage>
</organism>
<dbReference type="Gene3D" id="3.40.50.2000">
    <property type="entry name" value="Glycogen Phosphorylase B"/>
    <property type="match status" value="2"/>
</dbReference>
<dbReference type="EMBL" id="JADHEC010000012">
    <property type="protein sequence ID" value="MBF2708388.1"/>
    <property type="molecule type" value="Genomic_DNA"/>
</dbReference>
<accession>A0A930U7L4</accession>
<dbReference type="SUPFAM" id="SSF53756">
    <property type="entry name" value="UDP-Glycosyltransferase/glycogen phosphorylase"/>
    <property type="match status" value="1"/>
</dbReference>
<dbReference type="PANTHER" id="PTHR12526:SF630">
    <property type="entry name" value="GLYCOSYLTRANSFERASE"/>
    <property type="match status" value="1"/>
</dbReference>
<dbReference type="PANTHER" id="PTHR12526">
    <property type="entry name" value="GLYCOSYLTRANSFERASE"/>
    <property type="match status" value="1"/>
</dbReference>
<sequence length="363" mass="41634">MKILYIIPFIEGAGGVQRVLSMKTNYLVENFGYEIHILTQNGENKPLFYSFNDKIALHDMVLLGNKISFFLQYVKALKKALHTINPDLIIVCDNGLKGFTIPFILKTNIPIIFECHGSKYIEDKKKLKYFSTTKIKFVFKEFSANKFTKFIVLSSESLKEWSVKNAVVIPNPLWFQASRFADLKSKKVIIVARHSYEKGLDRMLQIWFKVVQKHPDWSLEIYGKSNENQELQKLANTLNISNSVCFFEPINDINGKYLEASIVVMTSRSEGFGMVLIEAMALGLPCVAFDCPCGPRTIIQNNKNGFLIEDGNIDSFVQKMELLIENENLRIQLGKNAQESVKIYDLDIIMQQWVSLFKNLVKE</sequence>
<name>A0A930U7L4_9FLAO</name>
<feature type="domain" description="Glycosyl transferase family 1" evidence="1">
    <location>
        <begin position="181"/>
        <end position="339"/>
    </location>
</feature>
<protein>
    <submittedName>
        <fullName evidence="3">Glycosyltransferase family 4 protein</fullName>
    </submittedName>
</protein>
<reference evidence="3" key="1">
    <citation type="submission" date="2020-11" db="EMBL/GenBank/DDBJ databases">
        <title>Genome of Flavobacterium soyangense.</title>
        <authorList>
            <person name="Liu Q."/>
            <person name="Xin Y.-H."/>
        </authorList>
    </citation>
    <scope>NUCLEOTIDE SEQUENCE</scope>
    <source>
        <strain evidence="3">CGMCC 1.13493</strain>
    </source>
</reference>
<evidence type="ECO:0000313" key="3">
    <source>
        <dbReference type="EMBL" id="MBF2708388.1"/>
    </source>
</evidence>
<evidence type="ECO:0000259" key="2">
    <source>
        <dbReference type="Pfam" id="PF13439"/>
    </source>
</evidence>
<dbReference type="GO" id="GO:0016757">
    <property type="term" value="F:glycosyltransferase activity"/>
    <property type="evidence" value="ECO:0007669"/>
    <property type="project" value="InterPro"/>
</dbReference>
<proteinExistence type="predicted"/>
<dbReference type="CDD" id="cd03820">
    <property type="entry name" value="GT4_AmsD-like"/>
    <property type="match status" value="1"/>
</dbReference>
<dbReference type="RefSeq" id="WP_194311644.1">
    <property type="nucleotide sequence ID" value="NZ_JADHEC010000012.1"/>
</dbReference>
<feature type="domain" description="Glycosyltransferase subfamily 4-like N-terminal" evidence="2">
    <location>
        <begin position="14"/>
        <end position="171"/>
    </location>
</feature>
<gene>
    <name evidence="3" type="ORF">IR213_07275</name>
</gene>
<dbReference type="Pfam" id="PF00534">
    <property type="entry name" value="Glycos_transf_1"/>
    <property type="match status" value="1"/>
</dbReference>